<keyword evidence="9" id="KW-1133">Transmembrane helix</keyword>
<accession>A0A7R8VDM6</accession>
<comment type="function">
    <text evidence="16">Plays a role in short-term synaptic plasticity in a subset of GABAergic neurons in the brain.</text>
</comment>
<dbReference type="AlphaFoldDB" id="A0A7R8VDM6"/>
<evidence type="ECO:0000256" key="7">
    <source>
        <dbReference type="ARBA" id="ARBA00022729"/>
    </source>
</evidence>
<evidence type="ECO:0000256" key="11">
    <source>
        <dbReference type="ARBA" id="ARBA00023136"/>
    </source>
</evidence>
<feature type="region of interest" description="Disordered" evidence="21">
    <location>
        <begin position="1"/>
        <end position="107"/>
    </location>
</feature>
<evidence type="ECO:0000256" key="4">
    <source>
        <dbReference type="ARBA" id="ARBA00004279"/>
    </source>
</evidence>
<dbReference type="PROSITE" id="PS51407">
    <property type="entry name" value="LAMP_3"/>
    <property type="match status" value="1"/>
</dbReference>
<dbReference type="InterPro" id="IPR048528">
    <property type="entry name" value="Lamp2-like_luminal"/>
</dbReference>
<evidence type="ECO:0000256" key="3">
    <source>
        <dbReference type="ARBA" id="ARBA00004172"/>
    </source>
</evidence>
<evidence type="ECO:0000256" key="20">
    <source>
        <dbReference type="PROSITE-ProRule" id="PRU00740"/>
    </source>
</evidence>
<feature type="disulfide bond" evidence="20">
    <location>
        <begin position="117"/>
        <end position="155"/>
    </location>
</feature>
<dbReference type="InterPro" id="IPR002000">
    <property type="entry name" value="Lysosome-assoc_membr_glycop"/>
</dbReference>
<dbReference type="Gene3D" id="2.40.160.110">
    <property type="match status" value="1"/>
</dbReference>
<evidence type="ECO:0000256" key="15">
    <source>
        <dbReference type="ARBA" id="ARBA00029428"/>
    </source>
</evidence>
<evidence type="ECO:0000256" key="9">
    <source>
        <dbReference type="ARBA" id="ARBA00022989"/>
    </source>
</evidence>
<dbReference type="GO" id="GO:0005765">
    <property type="term" value="C:lysosomal membrane"/>
    <property type="evidence" value="ECO:0007669"/>
    <property type="project" value="TreeGrafter"/>
</dbReference>
<comment type="subcellular location">
    <subcellularLocation>
        <location evidence="4">Cell projection</location>
        <location evidence="4">Dendrite</location>
    </subcellularLocation>
    <subcellularLocation>
        <location evidence="17">Cell projection</location>
        <location evidence="17">Growth cone membrane</location>
        <topology evidence="17">Single-pass type I membrane protein</topology>
    </subcellularLocation>
    <subcellularLocation>
        <location evidence="15">Cytoplasmic vesicle</location>
        <location evidence="15">Secretory vesicle</location>
        <location evidence="15">Synaptic vesicle membrane</location>
        <topology evidence="15">Single-pass type I membrane protein</topology>
    </subcellularLocation>
    <subcellularLocation>
        <location evidence="2">Early endosome membrane</location>
        <topology evidence="2">Single-pass type I membrane protein</topology>
    </subcellularLocation>
    <subcellularLocation>
        <location evidence="1">Endoplasmic reticulum-Golgi intermediate compartment membrane</location>
        <topology evidence="1">Single-pass type I membrane protein</topology>
    </subcellularLocation>
    <subcellularLocation>
        <location evidence="20">Membrane</location>
        <topology evidence="20">Single-pass type I membrane protein</topology>
    </subcellularLocation>
    <subcellularLocation>
        <location evidence="3">Recycling endosome</location>
    </subcellularLocation>
</comment>
<evidence type="ECO:0000256" key="1">
    <source>
        <dbReference type="ARBA" id="ARBA00004151"/>
    </source>
</evidence>
<evidence type="ECO:0000256" key="10">
    <source>
        <dbReference type="ARBA" id="ARBA00023018"/>
    </source>
</evidence>
<gene>
    <name evidence="23" type="ORF">TDIB3V08_LOCUS2536</name>
</gene>
<evidence type="ECO:0000313" key="23">
    <source>
        <dbReference type="EMBL" id="CAD7196180.1"/>
    </source>
</evidence>
<dbReference type="Pfam" id="PF01299">
    <property type="entry name" value="Lamp2-like_luminal"/>
    <property type="match status" value="1"/>
</dbReference>
<evidence type="ECO:0000256" key="13">
    <source>
        <dbReference type="ARBA" id="ARBA00023273"/>
    </source>
</evidence>
<feature type="compositionally biased region" description="Low complexity" evidence="21">
    <location>
        <begin position="18"/>
        <end position="93"/>
    </location>
</feature>
<keyword evidence="12" id="KW-0325">Glycoprotein</keyword>
<dbReference type="PANTHER" id="PTHR11506:SF35">
    <property type="entry name" value="LYSOSOME-ASSOCIATED MEMBRANE GLYCOPROTEIN 5"/>
    <property type="match status" value="1"/>
</dbReference>
<dbReference type="GO" id="GO:0072594">
    <property type="term" value="P:establishment of protein localization to organelle"/>
    <property type="evidence" value="ECO:0007669"/>
    <property type="project" value="TreeGrafter"/>
</dbReference>
<proteinExistence type="inferred from homology"/>
<organism evidence="23">
    <name type="scientific">Timema douglasi</name>
    <name type="common">Walking stick</name>
    <dbReference type="NCBI Taxonomy" id="61478"/>
    <lineage>
        <taxon>Eukaryota</taxon>
        <taxon>Metazoa</taxon>
        <taxon>Ecdysozoa</taxon>
        <taxon>Arthropoda</taxon>
        <taxon>Hexapoda</taxon>
        <taxon>Insecta</taxon>
        <taxon>Pterygota</taxon>
        <taxon>Neoptera</taxon>
        <taxon>Polyneoptera</taxon>
        <taxon>Phasmatodea</taxon>
        <taxon>Timematodea</taxon>
        <taxon>Timematoidea</taxon>
        <taxon>Timematidae</taxon>
        <taxon>Timema</taxon>
    </lineage>
</organism>
<protein>
    <recommendedName>
        <fullName evidence="18">Lysosome-associated membrane glycoprotein 5</fullName>
    </recommendedName>
    <alternativeName>
        <fullName evidence="19">Lysosome-associated membrane protein 5</fullName>
    </alternativeName>
</protein>
<keyword evidence="14" id="KW-0968">Cytoplasmic vesicle</keyword>
<evidence type="ECO:0000256" key="6">
    <source>
        <dbReference type="ARBA" id="ARBA00022692"/>
    </source>
</evidence>
<sequence>MRELEGLLKPQPFTPNATNITTTLPGTTTITTTITPSTTTTIPTIPTITTPTTTTPTTTTPTTTTPTTTTPTTTIPPTNTTTPPPTTTTAPVTTPKPSPKPEPGTWVVQNHTTNVTCIIVEMAMQVNVSYAISANETKHLLIDGPKTAENVSGNCGEEKQIISLSWATETNQTNKLTLVFHKNDTTKKFWLAQLDILIVLDPKVYPDVQSEY</sequence>
<feature type="domain" description="Lysosome-associated membrane glycoprotein 2-like luminal" evidence="22">
    <location>
        <begin position="101"/>
        <end position="200"/>
    </location>
</feature>
<evidence type="ECO:0000256" key="5">
    <source>
        <dbReference type="ARBA" id="ARBA00009644"/>
    </source>
</evidence>
<evidence type="ECO:0000256" key="8">
    <source>
        <dbReference type="ARBA" id="ARBA00022753"/>
    </source>
</evidence>
<evidence type="ECO:0000256" key="12">
    <source>
        <dbReference type="ARBA" id="ARBA00023180"/>
    </source>
</evidence>
<keyword evidence="8" id="KW-0967">Endosome</keyword>
<evidence type="ECO:0000256" key="2">
    <source>
        <dbReference type="ARBA" id="ARBA00004158"/>
    </source>
</evidence>
<evidence type="ECO:0000256" key="16">
    <source>
        <dbReference type="ARBA" id="ARBA00053950"/>
    </source>
</evidence>
<name>A0A7R8VDM6_TIMDO</name>
<dbReference type="GO" id="GO:0005886">
    <property type="term" value="C:plasma membrane"/>
    <property type="evidence" value="ECO:0007669"/>
    <property type="project" value="UniProtKB-SubCell"/>
</dbReference>
<reference evidence="23" key="1">
    <citation type="submission" date="2020-11" db="EMBL/GenBank/DDBJ databases">
        <authorList>
            <person name="Tran Van P."/>
        </authorList>
    </citation>
    <scope>NUCLEOTIDE SEQUENCE</scope>
</reference>
<evidence type="ECO:0000256" key="18">
    <source>
        <dbReference type="ARBA" id="ARBA00074379"/>
    </source>
</evidence>
<dbReference type="PANTHER" id="PTHR11506">
    <property type="entry name" value="LYSOSOME-ASSOCIATED MEMBRANE GLYCOPROTEIN"/>
    <property type="match status" value="1"/>
</dbReference>
<comment type="similarity">
    <text evidence="5 20">Belongs to the LAMP family.</text>
</comment>
<evidence type="ECO:0000259" key="22">
    <source>
        <dbReference type="Pfam" id="PF01299"/>
    </source>
</evidence>
<keyword evidence="10" id="KW-0770">Synapse</keyword>
<evidence type="ECO:0000256" key="21">
    <source>
        <dbReference type="SAM" id="MobiDB-lite"/>
    </source>
</evidence>
<evidence type="ECO:0000256" key="14">
    <source>
        <dbReference type="ARBA" id="ARBA00023329"/>
    </source>
</evidence>
<dbReference type="EMBL" id="OA565037">
    <property type="protein sequence ID" value="CAD7196180.1"/>
    <property type="molecule type" value="Genomic_DNA"/>
</dbReference>
<keyword evidence="7" id="KW-0732">Signal</keyword>
<keyword evidence="20" id="KW-1015">Disulfide bond</keyword>
<keyword evidence="6 20" id="KW-0812">Transmembrane</keyword>
<keyword evidence="13" id="KW-0966">Cell projection</keyword>
<comment type="caution">
    <text evidence="20">Lacks conserved residue(s) required for the propagation of feature annotation.</text>
</comment>
<dbReference type="GO" id="GO:0031902">
    <property type="term" value="C:late endosome membrane"/>
    <property type="evidence" value="ECO:0007669"/>
    <property type="project" value="TreeGrafter"/>
</dbReference>
<evidence type="ECO:0000256" key="19">
    <source>
        <dbReference type="ARBA" id="ARBA00076257"/>
    </source>
</evidence>
<evidence type="ECO:0000256" key="17">
    <source>
        <dbReference type="ARBA" id="ARBA00060492"/>
    </source>
</evidence>
<keyword evidence="11 20" id="KW-0472">Membrane</keyword>